<protein>
    <submittedName>
        <fullName evidence="1">Uncharacterized protein</fullName>
    </submittedName>
</protein>
<dbReference type="OrthoDB" id="3259529at2759"/>
<keyword evidence="2" id="KW-1185">Reference proteome</keyword>
<name>A0A6G1JDY3_9PLEO</name>
<gene>
    <name evidence="1" type="ORF">K458DRAFT_384625</name>
</gene>
<accession>A0A6G1JDY3</accession>
<dbReference type="AlphaFoldDB" id="A0A6G1JDY3"/>
<organism evidence="1 2">
    <name type="scientific">Lentithecium fluviatile CBS 122367</name>
    <dbReference type="NCBI Taxonomy" id="1168545"/>
    <lineage>
        <taxon>Eukaryota</taxon>
        <taxon>Fungi</taxon>
        <taxon>Dikarya</taxon>
        <taxon>Ascomycota</taxon>
        <taxon>Pezizomycotina</taxon>
        <taxon>Dothideomycetes</taxon>
        <taxon>Pleosporomycetidae</taxon>
        <taxon>Pleosporales</taxon>
        <taxon>Massarineae</taxon>
        <taxon>Lentitheciaceae</taxon>
        <taxon>Lentithecium</taxon>
    </lineage>
</organism>
<evidence type="ECO:0000313" key="1">
    <source>
        <dbReference type="EMBL" id="KAF2688441.1"/>
    </source>
</evidence>
<dbReference type="Proteomes" id="UP000799291">
    <property type="component" value="Unassembled WGS sequence"/>
</dbReference>
<sequence>MGLPYPSLESFEQSLLDTDDMVSLTDLVDGMGLTEEWGLRHLRVEGENDAAWAEQKNEKIRASVPATEDSYLLELITTTGFLLHAFGVEVTVTQD</sequence>
<reference evidence="1" key="1">
    <citation type="journal article" date="2020" name="Stud. Mycol.">
        <title>101 Dothideomycetes genomes: a test case for predicting lifestyles and emergence of pathogens.</title>
        <authorList>
            <person name="Haridas S."/>
            <person name="Albert R."/>
            <person name="Binder M."/>
            <person name="Bloem J."/>
            <person name="Labutti K."/>
            <person name="Salamov A."/>
            <person name="Andreopoulos B."/>
            <person name="Baker S."/>
            <person name="Barry K."/>
            <person name="Bills G."/>
            <person name="Bluhm B."/>
            <person name="Cannon C."/>
            <person name="Castanera R."/>
            <person name="Culley D."/>
            <person name="Daum C."/>
            <person name="Ezra D."/>
            <person name="Gonzalez J."/>
            <person name="Henrissat B."/>
            <person name="Kuo A."/>
            <person name="Liang C."/>
            <person name="Lipzen A."/>
            <person name="Lutzoni F."/>
            <person name="Magnuson J."/>
            <person name="Mondo S."/>
            <person name="Nolan M."/>
            <person name="Ohm R."/>
            <person name="Pangilinan J."/>
            <person name="Park H.-J."/>
            <person name="Ramirez L."/>
            <person name="Alfaro M."/>
            <person name="Sun H."/>
            <person name="Tritt A."/>
            <person name="Yoshinaga Y."/>
            <person name="Zwiers L.-H."/>
            <person name="Turgeon B."/>
            <person name="Goodwin S."/>
            <person name="Spatafora J."/>
            <person name="Crous P."/>
            <person name="Grigoriev I."/>
        </authorList>
    </citation>
    <scope>NUCLEOTIDE SEQUENCE</scope>
    <source>
        <strain evidence="1">CBS 122367</strain>
    </source>
</reference>
<dbReference type="EMBL" id="MU005573">
    <property type="protein sequence ID" value="KAF2688441.1"/>
    <property type="molecule type" value="Genomic_DNA"/>
</dbReference>
<proteinExistence type="predicted"/>
<evidence type="ECO:0000313" key="2">
    <source>
        <dbReference type="Proteomes" id="UP000799291"/>
    </source>
</evidence>